<reference evidence="2 3" key="1">
    <citation type="journal article" date="2016" name="Nat. Commun.">
        <title>Extremotolerant tardigrade genome and improved radiotolerance of human cultured cells by tardigrade-unique protein.</title>
        <authorList>
            <person name="Hashimoto T."/>
            <person name="Horikawa D.D."/>
            <person name="Saito Y."/>
            <person name="Kuwahara H."/>
            <person name="Kozuka-Hata H."/>
            <person name="Shin-I T."/>
            <person name="Minakuchi Y."/>
            <person name="Ohishi K."/>
            <person name="Motoyama A."/>
            <person name="Aizu T."/>
            <person name="Enomoto A."/>
            <person name="Kondo K."/>
            <person name="Tanaka S."/>
            <person name="Hara Y."/>
            <person name="Koshikawa S."/>
            <person name="Sagara H."/>
            <person name="Miura T."/>
            <person name="Yokobori S."/>
            <person name="Miyagawa K."/>
            <person name="Suzuki Y."/>
            <person name="Kubo T."/>
            <person name="Oyama M."/>
            <person name="Kohara Y."/>
            <person name="Fujiyama A."/>
            <person name="Arakawa K."/>
            <person name="Katayama T."/>
            <person name="Toyoda A."/>
            <person name="Kunieda T."/>
        </authorList>
    </citation>
    <scope>NUCLEOTIDE SEQUENCE [LARGE SCALE GENOMIC DNA]</scope>
    <source>
        <strain evidence="2 3">YOKOZUNA-1</strain>
    </source>
</reference>
<dbReference type="EMBL" id="BDGG01000016">
    <property type="protein sequence ID" value="GAV08144.1"/>
    <property type="molecule type" value="Genomic_DNA"/>
</dbReference>
<sequence length="78" mass="8589">MSEARLSFATVGQGTSPARTTTPTLVHSSLSLSEIRELLAVYTDTTDCFCQHASCFSDGTDRDFQPLLCTYMFLSFLP</sequence>
<dbReference type="AlphaFoldDB" id="A0A1D1W9G1"/>
<protein>
    <submittedName>
        <fullName evidence="2">Uncharacterized protein</fullName>
    </submittedName>
</protein>
<dbReference type="Proteomes" id="UP000186922">
    <property type="component" value="Unassembled WGS sequence"/>
</dbReference>
<evidence type="ECO:0000256" key="1">
    <source>
        <dbReference type="SAM" id="MobiDB-lite"/>
    </source>
</evidence>
<evidence type="ECO:0000313" key="2">
    <source>
        <dbReference type="EMBL" id="GAV08144.1"/>
    </source>
</evidence>
<organism evidence="2 3">
    <name type="scientific">Ramazzottius varieornatus</name>
    <name type="common">Water bear</name>
    <name type="synonym">Tardigrade</name>
    <dbReference type="NCBI Taxonomy" id="947166"/>
    <lineage>
        <taxon>Eukaryota</taxon>
        <taxon>Metazoa</taxon>
        <taxon>Ecdysozoa</taxon>
        <taxon>Tardigrada</taxon>
        <taxon>Eutardigrada</taxon>
        <taxon>Parachela</taxon>
        <taxon>Hypsibioidea</taxon>
        <taxon>Ramazzottiidae</taxon>
        <taxon>Ramazzottius</taxon>
    </lineage>
</organism>
<name>A0A1D1W9G1_RAMVA</name>
<feature type="region of interest" description="Disordered" evidence="1">
    <location>
        <begin position="1"/>
        <end position="22"/>
    </location>
</feature>
<gene>
    <name evidence="2" type="primary">RvY_17879-1</name>
    <name evidence="2" type="synonym">RvY_17879.1</name>
    <name evidence="2" type="ORF">RvY_17879</name>
</gene>
<feature type="compositionally biased region" description="Polar residues" evidence="1">
    <location>
        <begin position="10"/>
        <end position="22"/>
    </location>
</feature>
<evidence type="ECO:0000313" key="3">
    <source>
        <dbReference type="Proteomes" id="UP000186922"/>
    </source>
</evidence>
<proteinExistence type="predicted"/>
<comment type="caution">
    <text evidence="2">The sequence shown here is derived from an EMBL/GenBank/DDBJ whole genome shotgun (WGS) entry which is preliminary data.</text>
</comment>
<accession>A0A1D1W9G1</accession>
<keyword evidence="3" id="KW-1185">Reference proteome</keyword>